<dbReference type="EMBL" id="CP071793">
    <property type="protein sequence ID" value="QTD51643.1"/>
    <property type="molecule type" value="Genomic_DNA"/>
</dbReference>
<dbReference type="CDD" id="cd19531">
    <property type="entry name" value="LCL_NRPS-like"/>
    <property type="match status" value="2"/>
</dbReference>
<comment type="cofactor">
    <cofactor evidence="1">
        <name>pantetheine 4'-phosphate</name>
        <dbReference type="ChEBI" id="CHEBI:47942"/>
    </cofactor>
</comment>
<dbReference type="InterPro" id="IPR045851">
    <property type="entry name" value="AMP-bd_C_sf"/>
</dbReference>
<dbReference type="InterPro" id="IPR010071">
    <property type="entry name" value="AA_adenyl_dom"/>
</dbReference>
<dbReference type="Pfam" id="PF18563">
    <property type="entry name" value="TubC_N"/>
    <property type="match status" value="1"/>
</dbReference>
<dbReference type="Pfam" id="PF13193">
    <property type="entry name" value="AMP-binding_C"/>
    <property type="match status" value="2"/>
</dbReference>
<evidence type="ECO:0000256" key="1">
    <source>
        <dbReference type="ARBA" id="ARBA00001957"/>
    </source>
</evidence>
<dbReference type="CDD" id="cd17643">
    <property type="entry name" value="A_NRPS_Cytc1-like"/>
    <property type="match status" value="1"/>
</dbReference>
<dbReference type="PROSITE" id="PS50075">
    <property type="entry name" value="CARRIER"/>
    <property type="match status" value="2"/>
</dbReference>
<keyword evidence="7" id="KW-1185">Reference proteome</keyword>
<evidence type="ECO:0000256" key="4">
    <source>
        <dbReference type="SAM" id="MobiDB-lite"/>
    </source>
</evidence>
<dbReference type="InterPro" id="IPR042099">
    <property type="entry name" value="ANL_N_sf"/>
</dbReference>
<dbReference type="InterPro" id="IPR001242">
    <property type="entry name" value="Condensation_dom"/>
</dbReference>
<accession>A0A8A4TQ20</accession>
<dbReference type="PANTHER" id="PTHR45527:SF1">
    <property type="entry name" value="FATTY ACID SYNTHASE"/>
    <property type="match status" value="1"/>
</dbReference>
<keyword evidence="3" id="KW-0597">Phosphoprotein</keyword>
<dbReference type="InterPro" id="IPR041464">
    <property type="entry name" value="TubC_N"/>
</dbReference>
<dbReference type="KEGG" id="scor:J3U87_04165"/>
<dbReference type="SMART" id="SM00823">
    <property type="entry name" value="PKS_PP"/>
    <property type="match status" value="2"/>
</dbReference>
<feature type="region of interest" description="Disordered" evidence="4">
    <location>
        <begin position="1048"/>
        <end position="1070"/>
    </location>
</feature>
<evidence type="ECO:0000259" key="5">
    <source>
        <dbReference type="PROSITE" id="PS50075"/>
    </source>
</evidence>
<dbReference type="Gene3D" id="3.40.50.980">
    <property type="match status" value="2"/>
</dbReference>
<dbReference type="SUPFAM" id="SSF52777">
    <property type="entry name" value="CoA-dependent acyltransferases"/>
    <property type="match status" value="4"/>
</dbReference>
<dbReference type="Proteomes" id="UP000663929">
    <property type="component" value="Chromosome"/>
</dbReference>
<dbReference type="InterPro" id="IPR009081">
    <property type="entry name" value="PP-bd_ACP"/>
</dbReference>
<dbReference type="SUPFAM" id="SSF47336">
    <property type="entry name" value="ACP-like"/>
    <property type="match status" value="2"/>
</dbReference>
<protein>
    <submittedName>
        <fullName evidence="6">Amino acid adenylation domain-containing protein</fullName>
    </submittedName>
</protein>
<dbReference type="FunFam" id="3.40.50.980:FF:000002">
    <property type="entry name" value="Enterobactin synthetase component F"/>
    <property type="match status" value="1"/>
</dbReference>
<dbReference type="PROSITE" id="PS00455">
    <property type="entry name" value="AMP_BINDING"/>
    <property type="match status" value="2"/>
</dbReference>
<organism evidence="6 7">
    <name type="scientific">Sulfidibacter corallicola</name>
    <dbReference type="NCBI Taxonomy" id="2818388"/>
    <lineage>
        <taxon>Bacteria</taxon>
        <taxon>Pseudomonadati</taxon>
        <taxon>Acidobacteriota</taxon>
        <taxon>Holophagae</taxon>
        <taxon>Acanthopleuribacterales</taxon>
        <taxon>Acanthopleuribacteraceae</taxon>
        <taxon>Sulfidibacter</taxon>
    </lineage>
</organism>
<dbReference type="SUPFAM" id="SSF56801">
    <property type="entry name" value="Acetyl-CoA synthetase-like"/>
    <property type="match status" value="2"/>
</dbReference>
<evidence type="ECO:0000313" key="6">
    <source>
        <dbReference type="EMBL" id="QTD51643.1"/>
    </source>
</evidence>
<dbReference type="InterPro" id="IPR000873">
    <property type="entry name" value="AMP-dep_synth/lig_dom"/>
</dbReference>
<dbReference type="Pfam" id="PF00501">
    <property type="entry name" value="AMP-binding"/>
    <property type="match status" value="2"/>
</dbReference>
<dbReference type="FunFam" id="3.40.50.12780:FF:000012">
    <property type="entry name" value="Non-ribosomal peptide synthetase"/>
    <property type="match status" value="1"/>
</dbReference>
<keyword evidence="2" id="KW-0596">Phosphopantetheine</keyword>
<evidence type="ECO:0000256" key="2">
    <source>
        <dbReference type="ARBA" id="ARBA00022450"/>
    </source>
</evidence>
<dbReference type="SMART" id="SM01294">
    <property type="entry name" value="PKS_PP_betabranch"/>
    <property type="match status" value="1"/>
</dbReference>
<proteinExistence type="predicted"/>
<dbReference type="GO" id="GO:0005737">
    <property type="term" value="C:cytoplasm"/>
    <property type="evidence" value="ECO:0007669"/>
    <property type="project" value="TreeGrafter"/>
</dbReference>
<evidence type="ECO:0000313" key="7">
    <source>
        <dbReference type="Proteomes" id="UP000663929"/>
    </source>
</evidence>
<dbReference type="RefSeq" id="WP_237381770.1">
    <property type="nucleotide sequence ID" value="NZ_CP071793.1"/>
</dbReference>
<dbReference type="InterPro" id="IPR025110">
    <property type="entry name" value="AMP-bd_C"/>
</dbReference>
<reference evidence="6" key="1">
    <citation type="submission" date="2021-03" db="EMBL/GenBank/DDBJ databases">
        <title>Acanthopleuribacteraceae sp. M133.</title>
        <authorList>
            <person name="Wang G."/>
        </authorList>
    </citation>
    <scope>NUCLEOTIDE SEQUENCE</scope>
    <source>
        <strain evidence="6">M133</strain>
    </source>
</reference>
<dbReference type="Gene3D" id="3.30.559.10">
    <property type="entry name" value="Chloramphenicol acetyltransferase-like domain"/>
    <property type="match status" value="2"/>
</dbReference>
<evidence type="ECO:0000256" key="3">
    <source>
        <dbReference type="ARBA" id="ARBA00022553"/>
    </source>
</evidence>
<dbReference type="FunFam" id="3.30.300.30:FF:000010">
    <property type="entry name" value="Enterobactin synthetase component F"/>
    <property type="match status" value="1"/>
</dbReference>
<dbReference type="Gene3D" id="3.30.300.30">
    <property type="match status" value="2"/>
</dbReference>
<feature type="domain" description="Carrier" evidence="5">
    <location>
        <begin position="2117"/>
        <end position="2192"/>
    </location>
</feature>
<gene>
    <name evidence="6" type="ORF">J3U87_04165</name>
</gene>
<sequence>MTQSNGTESFLLELHRRDIRLDLDGDRLKINAPKGALTPELRTRLRDRKAELIGFLASARQASRQAVGEAIPARGDRSWAPLAALQRGLLLHRARGDDRAYHEYQVFLIEGHLDLRALEHAFRAVVSRHEILRTTFGERDGEPVQRIHAEPRFDFEVEPPATTSAGQAANHEAVLSPSERNHLRTWSQAPFSMDRGPLLRVLVLRRQTDRALLAVNMHHIVCDNWSFGLLLREVIQGYRANLAGTDPALPRLSLQFGDFTAAHAGDDLTASRAFWRERLAQMPTVLDLPVDRVRSQRGTPHAARWSATLPAHAFEPLLDLAASTQSTPFAALAAVWAAVLGRFAGQSRLLLGTPVDLRRNAEAEHLLGPFVNTLPLPFSLDAAANFPDLLKHASLTIGETFEHKALPFDEIASLAPTADHDRRPETSPLIQVVFVLRQTPLDAQASEDGDDLHIVPLNLAPEKAKFDLVIAMDPVAEGYQIQLEFNQALFEPERIAWLGQAFEQALAQWPALATCDVVRLPLAAPSETAAVPPAKPAKRPRNLVRRFADAVARDPNAKALTWFDGSGQTHHVDYGTLDRDSNLLAAALHERGIGLGSRVGLCLPPHRDLIVAMLAVLKTGAAYVPIDPHAPPDRRAFVAGDAALNLVLATGETGTTLLQAASGASVAVPCLSPADLIASSPAERTSPFQSPELPLDLPAYIIYTSGTTGRPKGALLSHRNVARLMDVTRPRFAFDHHDVWTLFHSSAFDFSVWEIWGALLYGGRLVLVPESVRRTPSAFAAMIYDQGVTVLNQTPSAFRELIRAEREASRHTSGLRLRLVVFGGEALQPETLRPWFDRHGDQWPRLVNMYGITETCVHVTWHELSRKDLRKKGLCIGEPLPDLEIHLLDSAGHPVHPGLVGEMCIGGAGLAHGYLGRPALTAERFVPHPSDPGKRLYRSGDLARRLPGGGFEYLGRNDFQVKVRGYRIELGEIEAQLQGLEAIETAVVITHRENDEPAILVAYLVATPGYAPEPEPLRRKLARTLPDYMVPGIFVILDQLPLTANGKLDRRALPDPRSGARRPDQPTTAARTPLEADILGIWGELFRRDDIGIHDNFLDLGGHSITAARFVARARKKLKLTVTVGDLFTYPTVAALAGELGMAQPEVRQPIPAATGMDVHPLSRAQRRMWILRYLDNSGAAYNIPAFFRLRGLLNVTAFEQAWHLLVQRHEPLRTSFELAGDQPVQRIADEVEAPVFRQDFRDHRVGPTEIARWADEEAGTHFDLGQAPLFRVSLVRLGQDDWLFGLTLHHIIADGWSLELLLHELTETYNAIKIQRHHRMPPLEIQYKDFSVWHNHLLASGQLAESRDYWHRQLRNAEGTVPRYQLRTDLPRPAVRRFDGAVHPFIIDRELTADMRRLRLDHGVSLQVLLTALVTGLLYRHGAGDDLIVGTPFGGRERIELEPLMGCFVNTLPLRNRPRGDLPFSEFLNRVAQTQSQAQAHREYPFDLLCEELLPHRDPTRAPLFDVFLVVRPGDQRPLALRDLDVQMVDEQPVIARFDLTFYFSETNDGQIRAAIEYASSLFRPATIGRMVHHFQALTRDAAARPLTALKDLEMLPRTERNQLTGTFARAPIGRKRDESDFFGWFDRFRAHDAQALIHAGSAIGYRELHDRVDRMAAYLRDQGVGAETSVALVLPRGLGMVLSALAVLRAGGTFVPIDPENPRTRVAQIVQQARAFLIVSEEDLAELVQPVARETGLPVRLWHAPEMTATEPAPNWPPIHPEQAAYICHTSGSTGRPKGVVVSRVNLAHATHSLALMYGIQSKDRFVQFFTPAFDGWILEIFPALSRGAAVVLTDSITVLDANAFKTSLRANEVTLALLPPSYLAEMETDDLPHLRTLSTAGEAARAEEVARQIGDRDYLNVYGPTEITVACASHRFRRGGAAPLSDVPLGRPLTDVRLYVLDKDLQPSPVGVPGEIFVGGSGVTRGYQGQPAQTAEAFIPDPFGEGARLYRTGDLGYWDDKGRLRFMGRGDHQVKWRGFRIELGEIAAVLEGHPDVVRACPLLVDGSRLVAFFTGSAEPAELASWLDTQLPAYMRPSHWLALPSLPHNHSGKIDRGALRARWSAHLRQATTVTEPQSPWEQRLAPLVAEALALEAVDRDTNFFDLGADSLSMIRLQRLLRERLECTLPVVRLFEYQTLATLAAYLERGTEAAAPRAARARGAARRARRAKTPT</sequence>
<dbReference type="NCBIfam" id="TIGR01733">
    <property type="entry name" value="AA-adenyl-dom"/>
    <property type="match status" value="2"/>
</dbReference>
<dbReference type="InterPro" id="IPR020845">
    <property type="entry name" value="AMP-binding_CS"/>
</dbReference>
<dbReference type="CDD" id="cd05930">
    <property type="entry name" value="A_NRPS"/>
    <property type="match status" value="1"/>
</dbReference>
<dbReference type="GO" id="GO:0003824">
    <property type="term" value="F:catalytic activity"/>
    <property type="evidence" value="ECO:0007669"/>
    <property type="project" value="InterPro"/>
</dbReference>
<dbReference type="GO" id="GO:0043041">
    <property type="term" value="P:amino acid activation for nonribosomal peptide biosynthetic process"/>
    <property type="evidence" value="ECO:0007669"/>
    <property type="project" value="TreeGrafter"/>
</dbReference>
<dbReference type="Gene3D" id="1.10.10.1830">
    <property type="entry name" value="Non-ribosomal peptide synthase, adenylation domain"/>
    <property type="match status" value="1"/>
</dbReference>
<dbReference type="Gene3D" id="3.40.50.12780">
    <property type="entry name" value="N-terminal domain of ligase-like"/>
    <property type="match status" value="1"/>
</dbReference>
<dbReference type="FunFam" id="3.40.50.980:FF:000001">
    <property type="entry name" value="Non-ribosomal peptide synthetase"/>
    <property type="match status" value="1"/>
</dbReference>
<dbReference type="GO" id="GO:0044550">
    <property type="term" value="P:secondary metabolite biosynthetic process"/>
    <property type="evidence" value="ECO:0007669"/>
    <property type="project" value="UniProtKB-ARBA"/>
</dbReference>
<dbReference type="InterPro" id="IPR020806">
    <property type="entry name" value="PKS_PP-bd"/>
</dbReference>
<dbReference type="InterPro" id="IPR044894">
    <property type="entry name" value="TubC_N_sf"/>
</dbReference>
<dbReference type="InterPro" id="IPR036736">
    <property type="entry name" value="ACP-like_sf"/>
</dbReference>
<dbReference type="Pfam" id="PF00550">
    <property type="entry name" value="PP-binding"/>
    <property type="match status" value="2"/>
</dbReference>
<dbReference type="InterPro" id="IPR023213">
    <property type="entry name" value="CAT-like_dom_sf"/>
</dbReference>
<dbReference type="Gene3D" id="2.30.38.10">
    <property type="entry name" value="Luciferase, Domain 3"/>
    <property type="match status" value="1"/>
</dbReference>
<feature type="domain" description="Carrier" evidence="5">
    <location>
        <begin position="1069"/>
        <end position="1144"/>
    </location>
</feature>
<dbReference type="PANTHER" id="PTHR45527">
    <property type="entry name" value="NONRIBOSOMAL PEPTIDE SYNTHETASE"/>
    <property type="match status" value="1"/>
</dbReference>
<dbReference type="Gene3D" id="3.30.559.30">
    <property type="entry name" value="Nonribosomal peptide synthetase, condensation domain"/>
    <property type="match status" value="2"/>
</dbReference>
<dbReference type="GO" id="GO:0031177">
    <property type="term" value="F:phosphopantetheine binding"/>
    <property type="evidence" value="ECO:0007669"/>
    <property type="project" value="InterPro"/>
</dbReference>
<dbReference type="Pfam" id="PF00668">
    <property type="entry name" value="Condensation"/>
    <property type="match status" value="2"/>
</dbReference>
<name>A0A8A4TQ20_SULCO</name>
<dbReference type="Gene3D" id="1.10.1200.10">
    <property type="entry name" value="ACP-like"/>
    <property type="match status" value="2"/>
</dbReference>